<organism evidence="2 3">
    <name type="scientific">Brassica cretica</name>
    <name type="common">Mustard</name>
    <dbReference type="NCBI Taxonomy" id="69181"/>
    <lineage>
        <taxon>Eukaryota</taxon>
        <taxon>Viridiplantae</taxon>
        <taxon>Streptophyta</taxon>
        <taxon>Embryophyta</taxon>
        <taxon>Tracheophyta</taxon>
        <taxon>Spermatophyta</taxon>
        <taxon>Magnoliopsida</taxon>
        <taxon>eudicotyledons</taxon>
        <taxon>Gunneridae</taxon>
        <taxon>Pentapetalae</taxon>
        <taxon>rosids</taxon>
        <taxon>malvids</taxon>
        <taxon>Brassicales</taxon>
        <taxon>Brassicaceae</taxon>
        <taxon>Brassiceae</taxon>
        <taxon>Brassica</taxon>
    </lineage>
</organism>
<feature type="compositionally biased region" description="Polar residues" evidence="1">
    <location>
        <begin position="1"/>
        <end position="11"/>
    </location>
</feature>
<sequence length="80" mass="8516">MQKHQNTQPATSAPVAVPQDETKAMFIAAEKGKQKESELPPANTPAAEKEREPTVGTNSPGPEQPAEAVHPIPEPVPARE</sequence>
<proteinExistence type="predicted"/>
<keyword evidence="3" id="KW-1185">Reference proteome</keyword>
<comment type="caution">
    <text evidence="2">The sequence shown here is derived from an EMBL/GenBank/DDBJ whole genome shotgun (WGS) entry which is preliminary data.</text>
</comment>
<gene>
    <name evidence="2" type="ORF">DY000_02041700</name>
</gene>
<reference evidence="2 3" key="1">
    <citation type="journal article" date="2020" name="BMC Genomics">
        <title>Intraspecific diversification of the crop wild relative Brassica cretica Lam. using demographic model selection.</title>
        <authorList>
            <person name="Kioukis A."/>
            <person name="Michalopoulou V.A."/>
            <person name="Briers L."/>
            <person name="Pirintsos S."/>
            <person name="Studholme D.J."/>
            <person name="Pavlidis P."/>
            <person name="Sarris P.F."/>
        </authorList>
    </citation>
    <scope>NUCLEOTIDE SEQUENCE [LARGE SCALE GENOMIC DNA]</scope>
    <source>
        <strain evidence="3">cv. PFS-1207/04</strain>
    </source>
</reference>
<protein>
    <recommendedName>
        <fullName evidence="4">Remorin N-terminal domain-containing protein</fullName>
    </recommendedName>
</protein>
<evidence type="ECO:0000256" key="1">
    <source>
        <dbReference type="SAM" id="MobiDB-lite"/>
    </source>
</evidence>
<dbReference type="Proteomes" id="UP000266723">
    <property type="component" value="Unassembled WGS sequence"/>
</dbReference>
<evidence type="ECO:0008006" key="4">
    <source>
        <dbReference type="Google" id="ProtNLM"/>
    </source>
</evidence>
<feature type="region of interest" description="Disordered" evidence="1">
    <location>
        <begin position="1"/>
        <end position="80"/>
    </location>
</feature>
<dbReference type="EMBL" id="QGKV02001507">
    <property type="protein sequence ID" value="KAF3528276.1"/>
    <property type="molecule type" value="Genomic_DNA"/>
</dbReference>
<accession>A0ABQ7B812</accession>
<evidence type="ECO:0000313" key="2">
    <source>
        <dbReference type="EMBL" id="KAF3528276.1"/>
    </source>
</evidence>
<name>A0ABQ7B812_BRACR</name>
<evidence type="ECO:0000313" key="3">
    <source>
        <dbReference type="Proteomes" id="UP000266723"/>
    </source>
</evidence>